<keyword evidence="3" id="KW-0648">Protein biosynthesis</keyword>
<dbReference type="NCBIfam" id="TIGR00116">
    <property type="entry name" value="tsf"/>
    <property type="match status" value="1"/>
</dbReference>
<dbReference type="HAMAP" id="MF_00050">
    <property type="entry name" value="EF_Ts"/>
    <property type="match status" value="1"/>
</dbReference>
<evidence type="ECO:0000256" key="1">
    <source>
        <dbReference type="ARBA" id="ARBA00005532"/>
    </source>
</evidence>
<dbReference type="InterPro" id="IPR001816">
    <property type="entry name" value="Transl_elong_EFTs/EF1B"/>
</dbReference>
<dbReference type="SUPFAM" id="SSF46934">
    <property type="entry name" value="UBA-like"/>
    <property type="match status" value="1"/>
</dbReference>
<comment type="similarity">
    <text evidence="1">Belongs to the EF-Ts family.</text>
</comment>
<dbReference type="CDD" id="cd14275">
    <property type="entry name" value="UBA_EF-Ts"/>
    <property type="match status" value="1"/>
</dbReference>
<evidence type="ECO:0000256" key="3">
    <source>
        <dbReference type="ARBA" id="ARBA00022917"/>
    </source>
</evidence>
<protein>
    <submittedName>
        <fullName evidence="5">Elongation factor EF-Ts</fullName>
    </submittedName>
</protein>
<dbReference type="Pfam" id="PF00889">
    <property type="entry name" value="EF_TS"/>
    <property type="match status" value="1"/>
</dbReference>
<dbReference type="Gene3D" id="3.30.479.20">
    <property type="entry name" value="Elongation factor Ts, dimerisation domain"/>
    <property type="match status" value="1"/>
</dbReference>
<accession>H5SIS6</accession>
<reference evidence="5" key="1">
    <citation type="journal article" date="2005" name="Environ. Microbiol.">
        <title>Genetic and functional properties of uncultivated thermophilic crenarchaeotes from a subsurface gold mine as revealed by analysis of genome fragments.</title>
        <authorList>
            <person name="Nunoura T."/>
            <person name="Hirayama H."/>
            <person name="Takami H."/>
            <person name="Oida H."/>
            <person name="Nishi S."/>
            <person name="Shimamura S."/>
            <person name="Suzuki Y."/>
            <person name="Inagaki F."/>
            <person name="Takai K."/>
            <person name="Nealson K.H."/>
            <person name="Horikoshi K."/>
        </authorList>
    </citation>
    <scope>NUCLEOTIDE SEQUENCE</scope>
</reference>
<reference evidence="5" key="2">
    <citation type="journal article" date="2012" name="PLoS ONE">
        <title>A Deeply Branching Thermophilic Bacterium with an Ancient Acetyl-CoA Pathway Dominates a Subsurface Ecosystem.</title>
        <authorList>
            <person name="Takami H."/>
            <person name="Noguchi H."/>
            <person name="Takaki Y."/>
            <person name="Uchiyama I."/>
            <person name="Toyoda A."/>
            <person name="Nishi S."/>
            <person name="Chee G.-J."/>
            <person name="Arai W."/>
            <person name="Nunoura T."/>
            <person name="Itoh T."/>
            <person name="Hattori M."/>
            <person name="Takai K."/>
        </authorList>
    </citation>
    <scope>NUCLEOTIDE SEQUENCE</scope>
</reference>
<dbReference type="InterPro" id="IPR036402">
    <property type="entry name" value="EF-Ts_dimer_sf"/>
</dbReference>
<proteinExistence type="inferred from homology"/>
<evidence type="ECO:0000259" key="4">
    <source>
        <dbReference type="Pfam" id="PF00889"/>
    </source>
</evidence>
<gene>
    <name evidence="5" type="ORF">HGMM_F34B05C36</name>
</gene>
<dbReference type="InterPro" id="IPR009060">
    <property type="entry name" value="UBA-like_sf"/>
</dbReference>
<dbReference type="InterPro" id="IPR014039">
    <property type="entry name" value="Transl_elong_EFTs/EF1B_dimer"/>
</dbReference>
<name>H5SIS6_9ZZZZ</name>
<dbReference type="PANTHER" id="PTHR11741">
    <property type="entry name" value="ELONGATION FACTOR TS"/>
    <property type="match status" value="1"/>
</dbReference>
<feature type="domain" description="Translation elongation factor EFTs/EF1B dimerisation" evidence="4">
    <location>
        <begin position="34"/>
        <end position="200"/>
    </location>
</feature>
<evidence type="ECO:0000313" key="5">
    <source>
        <dbReference type="EMBL" id="BAL56062.1"/>
    </source>
</evidence>
<dbReference type="FunFam" id="1.10.8.10:FF:000001">
    <property type="entry name" value="Elongation factor Ts"/>
    <property type="match status" value="1"/>
</dbReference>
<dbReference type="Gene3D" id="1.10.8.10">
    <property type="entry name" value="DNA helicase RuvA subunit, C-terminal domain"/>
    <property type="match status" value="1"/>
</dbReference>
<dbReference type="Gene3D" id="1.10.286.20">
    <property type="match status" value="1"/>
</dbReference>
<dbReference type="PANTHER" id="PTHR11741:SF0">
    <property type="entry name" value="ELONGATION FACTOR TS, MITOCHONDRIAL"/>
    <property type="match status" value="1"/>
</dbReference>
<organism evidence="5">
    <name type="scientific">uncultured prokaryote</name>
    <dbReference type="NCBI Taxonomy" id="198431"/>
    <lineage>
        <taxon>unclassified sequences</taxon>
        <taxon>environmental samples</taxon>
    </lineage>
</organism>
<keyword evidence="2 5" id="KW-0251">Elongation factor</keyword>
<evidence type="ECO:0000256" key="2">
    <source>
        <dbReference type="ARBA" id="ARBA00022768"/>
    </source>
</evidence>
<dbReference type="EMBL" id="AP011736">
    <property type="protein sequence ID" value="BAL56062.1"/>
    <property type="molecule type" value="Genomic_DNA"/>
</dbReference>
<dbReference type="AlphaFoldDB" id="H5SIS6"/>
<sequence length="205" mass="22850">MSVAEITTAMVKELREATGAGVLDCRKALEQANGDMEKAAQILREKGAAAAAKKAGREAREGRIEGYVHPGNRIGVLVEVNCESDFVARTPQFQELAHELALHIAFANPRYVLPEEVPAETLEAVKAEFRRAALAEGKPEAVVDRIVEGRLKKFYEDTCLMEQLYVRDDSIRIRDLIQQAIARLGENIIVRRFVRYELGEEATQS</sequence>
<dbReference type="SUPFAM" id="SSF54713">
    <property type="entry name" value="Elongation factor Ts (EF-Ts), dimerisation domain"/>
    <property type="match status" value="1"/>
</dbReference>